<gene>
    <name evidence="1" type="ORF">Vadar_027679</name>
</gene>
<proteinExistence type="predicted"/>
<keyword evidence="2" id="KW-1185">Reference proteome</keyword>
<dbReference type="Proteomes" id="UP000828048">
    <property type="component" value="Chromosome 9"/>
</dbReference>
<protein>
    <submittedName>
        <fullName evidence="1">Uncharacterized protein</fullName>
    </submittedName>
</protein>
<dbReference type="EMBL" id="CM037159">
    <property type="protein sequence ID" value="KAH7866999.1"/>
    <property type="molecule type" value="Genomic_DNA"/>
</dbReference>
<accession>A0ACB7ZND5</accession>
<sequence>MESKLKKPRISRAACGDASDKADRISNLPDPILHCVLSSSSLKTIDVVRTSVLGRRWRYLWNSISYLDLDFEDFFWPRLNDLLMDYGRLAKAFEGFINWVLINGSSDYKKFRLSCSDVYDTETVARWVIVAARRNVQELDLKFNPSEAFDLPYCLATSKSLRVLKLNLFLHVLKLPRSVGFSSLISCVLNKLKVLDISAANLKFLTIENNRSGLDSGDEDDGLSKSKLKVSCPKLISFKYMGPVAQEYSLDNLSSLSYAFFYLIHGYEETPFEEVGYLLCKLLKGLYHATVLKLCMYFLEFLYCVLGDAACFSTPLFSLKSLTLCVGFDGCHMDVMIHLLKYSPNLEALTLVFDENEEFENWNLKDEDIPCLKYHLKMVELIKFEEHVVDFLQFCHPRVQVLTPPLLKVDKFVNSGDVPITIWTAAQLLFTIGRRCTLAPGGVISWSGSKLQRNLMQESGPSLGMGMVALTAGITNLRPPSCPEQSHCTQPKPWQLSFLFVGLALLALGSGCIRSCNIAFGADQFDTRTEKGRSHLKSFFNWWYFSFTIALLIALTVVIYVQTNVSWFLGFVIPTACLAVSILIFLLGRYVYICMKPQGSIFVDIFKVINAAWRKRKVTMGPESTFFNPHQAEPEQQNTVPPTDRFKYLDKAAIILDPNELNPEGFPTNNWRLCSIQQVERLKCLVGIVPVWITGIACFIAMDQMNTLGILQAIQSNTTIHNFKVPPGWMGLSSMISLATWIFTYECIWVPCAKKLTSREDVRLSTKQKISIGIVMSILCMLVAGFMERKRRESALEAGSFVSPFSVALLLPQFVLSGLLEAFAAVAIMEFFNNQVPESMRSVAGSLFFLSLSMASYLNSVLVNVVHALTGRHGAAPWLGGRDLNANRLDYFYFTIAVLGVINFVYFNLFASRYVFVDVGSRGREAGERSNELCP</sequence>
<evidence type="ECO:0000313" key="2">
    <source>
        <dbReference type="Proteomes" id="UP000828048"/>
    </source>
</evidence>
<name>A0ACB7ZND5_9ERIC</name>
<evidence type="ECO:0000313" key="1">
    <source>
        <dbReference type="EMBL" id="KAH7866999.1"/>
    </source>
</evidence>
<comment type="caution">
    <text evidence="1">The sequence shown here is derived from an EMBL/GenBank/DDBJ whole genome shotgun (WGS) entry which is preliminary data.</text>
</comment>
<organism evidence="1 2">
    <name type="scientific">Vaccinium darrowii</name>
    <dbReference type="NCBI Taxonomy" id="229202"/>
    <lineage>
        <taxon>Eukaryota</taxon>
        <taxon>Viridiplantae</taxon>
        <taxon>Streptophyta</taxon>
        <taxon>Embryophyta</taxon>
        <taxon>Tracheophyta</taxon>
        <taxon>Spermatophyta</taxon>
        <taxon>Magnoliopsida</taxon>
        <taxon>eudicotyledons</taxon>
        <taxon>Gunneridae</taxon>
        <taxon>Pentapetalae</taxon>
        <taxon>asterids</taxon>
        <taxon>Ericales</taxon>
        <taxon>Ericaceae</taxon>
        <taxon>Vaccinioideae</taxon>
        <taxon>Vaccinieae</taxon>
        <taxon>Vaccinium</taxon>
    </lineage>
</organism>
<reference evidence="1 2" key="1">
    <citation type="journal article" date="2021" name="Hortic Res">
        <title>High-quality reference genome and annotation aids understanding of berry development for evergreen blueberry (Vaccinium darrowii).</title>
        <authorList>
            <person name="Yu J."/>
            <person name="Hulse-Kemp A.M."/>
            <person name="Babiker E."/>
            <person name="Staton M."/>
        </authorList>
    </citation>
    <scope>NUCLEOTIDE SEQUENCE [LARGE SCALE GENOMIC DNA]</scope>
    <source>
        <strain evidence="2">cv. NJ 8807/NJ 8810</strain>
        <tissue evidence="1">Young leaf</tissue>
    </source>
</reference>